<dbReference type="AlphaFoldDB" id="A0A835CJU7"/>
<dbReference type="EMBL" id="JAAIUW010000001">
    <property type="protein sequence ID" value="KAF7843946.1"/>
    <property type="molecule type" value="Genomic_DNA"/>
</dbReference>
<keyword evidence="2" id="KW-1185">Reference proteome</keyword>
<proteinExistence type="predicted"/>
<evidence type="ECO:0000313" key="2">
    <source>
        <dbReference type="Proteomes" id="UP000634136"/>
    </source>
</evidence>
<comment type="caution">
    <text evidence="1">The sequence shown here is derived from an EMBL/GenBank/DDBJ whole genome shotgun (WGS) entry which is preliminary data.</text>
</comment>
<organism evidence="1 2">
    <name type="scientific">Senna tora</name>
    <dbReference type="NCBI Taxonomy" id="362788"/>
    <lineage>
        <taxon>Eukaryota</taxon>
        <taxon>Viridiplantae</taxon>
        <taxon>Streptophyta</taxon>
        <taxon>Embryophyta</taxon>
        <taxon>Tracheophyta</taxon>
        <taxon>Spermatophyta</taxon>
        <taxon>Magnoliopsida</taxon>
        <taxon>eudicotyledons</taxon>
        <taxon>Gunneridae</taxon>
        <taxon>Pentapetalae</taxon>
        <taxon>rosids</taxon>
        <taxon>fabids</taxon>
        <taxon>Fabales</taxon>
        <taxon>Fabaceae</taxon>
        <taxon>Caesalpinioideae</taxon>
        <taxon>Cassia clade</taxon>
        <taxon>Senna</taxon>
    </lineage>
</organism>
<dbReference type="Proteomes" id="UP000634136">
    <property type="component" value="Unassembled WGS sequence"/>
</dbReference>
<sequence>MICQVSNDALKAVFVTLKGTGANGDIAPQQTQIAAEARVVGCGSVNYSGGVPLRVYSSASVISSSSLSALTLTTHPVLCAFCGLLVEVGDEVWEHHLCPFSSMKGHLLDGGKDNILQPYQFLLNQEIEQMRLGWSDVIGLR</sequence>
<name>A0A835CJU7_9FABA</name>
<reference evidence="1" key="1">
    <citation type="submission" date="2020-09" db="EMBL/GenBank/DDBJ databases">
        <title>Genome-Enabled Discovery of Anthraquinone Biosynthesis in Senna tora.</title>
        <authorList>
            <person name="Kang S.-H."/>
            <person name="Pandey R.P."/>
            <person name="Lee C.-M."/>
            <person name="Sim J.-S."/>
            <person name="Jeong J.-T."/>
            <person name="Choi B.-S."/>
            <person name="Jung M."/>
            <person name="Ginzburg D."/>
            <person name="Zhao K."/>
            <person name="Won S.Y."/>
            <person name="Oh T.-J."/>
            <person name="Yu Y."/>
            <person name="Kim N.-H."/>
            <person name="Lee O.R."/>
            <person name="Lee T.-H."/>
            <person name="Bashyal P."/>
            <person name="Kim T.-S."/>
            <person name="Lee W.-H."/>
            <person name="Kawkins C."/>
            <person name="Kim C.-K."/>
            <person name="Kim J.S."/>
            <person name="Ahn B.O."/>
            <person name="Rhee S.Y."/>
            <person name="Sohng J.K."/>
        </authorList>
    </citation>
    <scope>NUCLEOTIDE SEQUENCE</scope>
    <source>
        <tissue evidence="1">Leaf</tissue>
    </source>
</reference>
<protein>
    <submittedName>
        <fullName evidence="1">Uncharacterized protein</fullName>
    </submittedName>
</protein>
<gene>
    <name evidence="1" type="ORF">G2W53_000851</name>
</gene>
<evidence type="ECO:0000313" key="1">
    <source>
        <dbReference type="EMBL" id="KAF7843946.1"/>
    </source>
</evidence>
<accession>A0A835CJU7</accession>